<dbReference type="PANTHER" id="PTHR24198">
    <property type="entry name" value="ANKYRIN REPEAT AND PROTEIN KINASE DOMAIN-CONTAINING PROTEIN"/>
    <property type="match status" value="1"/>
</dbReference>
<dbReference type="SUPFAM" id="SSF48403">
    <property type="entry name" value="Ankyrin repeat"/>
    <property type="match status" value="2"/>
</dbReference>
<keyword evidence="1" id="KW-0677">Repeat</keyword>
<evidence type="ECO:0000256" key="2">
    <source>
        <dbReference type="ARBA" id="ARBA00023043"/>
    </source>
</evidence>
<dbReference type="GeneID" id="70293145"/>
<dbReference type="PROSITE" id="PS50088">
    <property type="entry name" value="ANK_REPEAT"/>
    <property type="match status" value="2"/>
</dbReference>
<accession>A0A9P7ZLB6</accession>
<dbReference type="Gene3D" id="1.25.40.20">
    <property type="entry name" value="Ankyrin repeat-containing domain"/>
    <property type="match status" value="3"/>
</dbReference>
<dbReference type="PANTHER" id="PTHR24198:SF165">
    <property type="entry name" value="ANKYRIN REPEAT-CONTAINING PROTEIN-RELATED"/>
    <property type="match status" value="1"/>
</dbReference>
<dbReference type="Pfam" id="PF12796">
    <property type="entry name" value="Ank_2"/>
    <property type="match status" value="3"/>
</dbReference>
<organism evidence="4 5">
    <name type="scientific">Emericellopsis atlantica</name>
    <dbReference type="NCBI Taxonomy" id="2614577"/>
    <lineage>
        <taxon>Eukaryota</taxon>
        <taxon>Fungi</taxon>
        <taxon>Dikarya</taxon>
        <taxon>Ascomycota</taxon>
        <taxon>Pezizomycotina</taxon>
        <taxon>Sordariomycetes</taxon>
        <taxon>Hypocreomycetidae</taxon>
        <taxon>Hypocreales</taxon>
        <taxon>Bionectriaceae</taxon>
        <taxon>Emericellopsis</taxon>
    </lineage>
</organism>
<dbReference type="OrthoDB" id="4918761at2759"/>
<keyword evidence="2 3" id="KW-0040">ANK repeat</keyword>
<dbReference type="RefSeq" id="XP_046118138.1">
    <property type="nucleotide sequence ID" value="XM_046262242.1"/>
</dbReference>
<evidence type="ECO:0000313" key="4">
    <source>
        <dbReference type="EMBL" id="KAG9254214.1"/>
    </source>
</evidence>
<name>A0A9P7ZLB6_9HYPO</name>
<dbReference type="SMART" id="SM00248">
    <property type="entry name" value="ANK"/>
    <property type="match status" value="10"/>
</dbReference>
<dbReference type="AlphaFoldDB" id="A0A9P7ZLB6"/>
<comment type="caution">
    <text evidence="4">The sequence shown here is derived from an EMBL/GenBank/DDBJ whole genome shotgun (WGS) entry which is preliminary data.</text>
</comment>
<proteinExistence type="predicted"/>
<dbReference type="InterPro" id="IPR036770">
    <property type="entry name" value="Ankyrin_rpt-contain_sf"/>
</dbReference>
<protein>
    <submittedName>
        <fullName evidence="4">Ankyrin repeat-containing domain protein</fullName>
    </submittedName>
</protein>
<dbReference type="Proteomes" id="UP000887229">
    <property type="component" value="Unassembled WGS sequence"/>
</dbReference>
<gene>
    <name evidence="4" type="ORF">F5Z01DRAFT_636874</name>
</gene>
<reference evidence="4" key="1">
    <citation type="journal article" date="2021" name="IMA Fungus">
        <title>Genomic characterization of three marine fungi, including Emericellopsis atlantica sp. nov. with signatures of a generalist lifestyle and marine biomass degradation.</title>
        <authorList>
            <person name="Hagestad O.C."/>
            <person name="Hou L."/>
            <person name="Andersen J.H."/>
            <person name="Hansen E.H."/>
            <person name="Altermark B."/>
            <person name="Li C."/>
            <person name="Kuhnert E."/>
            <person name="Cox R.J."/>
            <person name="Crous P.W."/>
            <person name="Spatafora J.W."/>
            <person name="Lail K."/>
            <person name="Amirebrahimi M."/>
            <person name="Lipzen A."/>
            <person name="Pangilinan J."/>
            <person name="Andreopoulos W."/>
            <person name="Hayes R.D."/>
            <person name="Ng V."/>
            <person name="Grigoriev I.V."/>
            <person name="Jackson S.A."/>
            <person name="Sutton T.D.S."/>
            <person name="Dobson A.D.W."/>
            <person name="Rama T."/>
        </authorList>
    </citation>
    <scope>NUCLEOTIDE SEQUENCE</scope>
    <source>
        <strain evidence="4">TS7</strain>
    </source>
</reference>
<evidence type="ECO:0000313" key="5">
    <source>
        <dbReference type="Proteomes" id="UP000887229"/>
    </source>
</evidence>
<dbReference type="InterPro" id="IPR002110">
    <property type="entry name" value="Ankyrin_rpt"/>
</dbReference>
<evidence type="ECO:0000256" key="1">
    <source>
        <dbReference type="ARBA" id="ARBA00022737"/>
    </source>
</evidence>
<sequence>MVRTSQVLSRQLNAYLYRRNQRNTLFYECRRTVCDCRGSAYYLRHRWDAVAWAIDRQRTSTFRRALSLGIIPHQNLSAVVKSGHLPIIHHYLRSCAFDVDAVDPEGCTALYWAVAKSKHFRGIELARTLIETHGAQLNYPIDYFDKMPLFEACRLGHSSMASLLIKHGAWVNPPEYALNRMKETHQVSTFNKFLPSEDNRGPHAGVVSTRAKCDHTPLQMASRYGHTHICEILMGHGASVRGTSISPGWTPLHSATLGASPDVVKLLLQTGAHERSHAMGLRTLAIPNFAIDASGMDVANEGARIKDWTECIRLLLRAGLRLYSTCQLLWNMAENQKKMANVITLLLHYDSALKPFEGSAAHWTKVGPWEETDSRQLLLMAMDRSLDVANLFLRAGFDMDQLNDDGDTLLYQLAEEDNAPLCRFLAAAGANTGWQREDTGFGAVHIAANLGSIHVLRVMVKDPLFNMASADNLGRTPLFHAARKGYYECLVLILSRGRAVSRKGWDMSKADLSEDVPDAFGTRPVIAAARNGHMMVVRVLLMVNPANLLAQDAQGRDVLFWANVNPNLKMRKMVLEFARRRKISI</sequence>
<feature type="repeat" description="ANK" evidence="3">
    <location>
        <begin position="247"/>
        <end position="272"/>
    </location>
</feature>
<evidence type="ECO:0000256" key="3">
    <source>
        <dbReference type="PROSITE-ProRule" id="PRU00023"/>
    </source>
</evidence>
<dbReference type="GO" id="GO:0005737">
    <property type="term" value="C:cytoplasm"/>
    <property type="evidence" value="ECO:0007669"/>
    <property type="project" value="TreeGrafter"/>
</dbReference>
<dbReference type="PROSITE" id="PS50297">
    <property type="entry name" value="ANK_REP_REGION"/>
    <property type="match status" value="2"/>
</dbReference>
<dbReference type="EMBL" id="MU251255">
    <property type="protein sequence ID" value="KAG9254214.1"/>
    <property type="molecule type" value="Genomic_DNA"/>
</dbReference>
<feature type="repeat" description="ANK" evidence="3">
    <location>
        <begin position="213"/>
        <end position="245"/>
    </location>
</feature>
<keyword evidence="5" id="KW-1185">Reference proteome</keyword>